<evidence type="ECO:0000256" key="6">
    <source>
        <dbReference type="ARBA" id="ARBA00023008"/>
    </source>
</evidence>
<evidence type="ECO:0000256" key="5">
    <source>
        <dbReference type="ARBA" id="ARBA00023002"/>
    </source>
</evidence>
<dbReference type="CDD" id="cd13901">
    <property type="entry name" value="CuRO_3_MaLCC_like"/>
    <property type="match status" value="1"/>
</dbReference>
<protein>
    <recommendedName>
        <fullName evidence="10">Chitin-binding type-1 domain-containing protein</fullName>
    </recommendedName>
</protein>
<dbReference type="InterPro" id="IPR036861">
    <property type="entry name" value="Endochitinase-like_sf"/>
</dbReference>
<dbReference type="FunFam" id="2.60.40.420:FF:000021">
    <property type="entry name" value="Extracellular dihydrogeodin oxidase/laccase"/>
    <property type="match status" value="1"/>
</dbReference>
<feature type="domain" description="Chitin-binding type-1" evidence="10">
    <location>
        <begin position="27"/>
        <end position="73"/>
    </location>
</feature>
<dbReference type="Pfam" id="PF00394">
    <property type="entry name" value="Cu-oxidase"/>
    <property type="match status" value="1"/>
</dbReference>
<dbReference type="Gene3D" id="2.60.40.420">
    <property type="entry name" value="Cupredoxins - blue copper proteins"/>
    <property type="match status" value="3"/>
</dbReference>
<sequence length="972" mass="101990">MKTYSWSSLLLLAVAVPALAELKSSRDGTCGPNTGNTCSLSFYGGCCGADGKCGATADKCGAGCQSGFGYCSGSSNDEREALFDNTIPGDKSIVARQSSLCPSYDGKTYTGTCGATYVIECGLNRPGYDLTFPRSAGSLNACIDSCTATKGCASVVWDNARLGPKYCWLKSKSGFSIKDSSSWGARKLTGCAAPPSSSKIASSTSSLVPAISPILSSTTSSAPVVVSSSSSISIVVFSSSARSIVLSSSSSVITSAIIPSSSSSSKSSSVSVSSTGSFSVSATKSSSISSSAVVSSSKSSSIVVSPIFTSSSSSARSFANSSSSASSASVSSSQSSSVVVSSSSLSVSSSASLTSSSRSSIITSSSSNRLNISSTVSTLSTVSTSASRSSSSSIVSSSTTCDTVPAPTGKLPNCKRCDGQPGKDTFCGYSANTNSYTHTPKTCKVINYTFDITNTTKSPDGVKRLVMLVNGKMPGPPIKASWGDTVVVTVNNKLQNNGTSIHFHGIRQLNNNMNDGVPSITQCPIAPGQSMTYTWVAENYGTSWYHSHFAIQAWEGVMGPIIIDGPQTADYDVDAGVFQIQDWSHFTVDSRYDRAQDATLGGPVRLDTGLINGKNIWLGDAQDPTKFKAVGKRYDLSTDGPGGGIRFSPGKKYLLHVINSGIQSTYKFYLDGHSFTVIANDFVPIVPYKTNILNINIGQRYDIIVEADQPVGNYFLRADNQEACSSTVQGKNIRAIIRYEGSDASADPTSTAYTYTEECVDEPLASLVPFAKLNAGAVDVTATGAPLDVIVRANNVNLFKWFLSGTTFQSQYGDPTLLDIYNTNTVPTYSGNLLVNLPTAGQMVYVIIQSPIPLPHPIHLHGHDFWILASGPGTYDSSKLLNLNNPTRRDTALMPAAGYLVLAFETDNPGAWLMHCHIGWHTSMGFALQFVELQDRIKSSGAVNNSCTLAGTCASWNTYAAANGVTVLDSGV</sequence>
<keyword evidence="2 8" id="KW-0147">Chitin-binding</keyword>
<dbReference type="PANTHER" id="PTHR11709">
    <property type="entry name" value="MULTI-COPPER OXIDASE"/>
    <property type="match status" value="1"/>
</dbReference>
<comment type="caution">
    <text evidence="11">The sequence shown here is derived from an EMBL/GenBank/DDBJ whole genome shotgun (WGS) entry which is preliminary data.</text>
</comment>
<evidence type="ECO:0000256" key="8">
    <source>
        <dbReference type="PROSITE-ProRule" id="PRU00261"/>
    </source>
</evidence>
<gene>
    <name evidence="11" type="ORF">EJ08DRAFT_451466</name>
</gene>
<dbReference type="Proteomes" id="UP000800235">
    <property type="component" value="Unassembled WGS sequence"/>
</dbReference>
<dbReference type="Gene3D" id="3.50.4.10">
    <property type="entry name" value="Hepatocyte Growth Factor"/>
    <property type="match status" value="1"/>
</dbReference>
<name>A0A9P4TV50_9PEZI</name>
<dbReference type="Gene3D" id="3.30.60.10">
    <property type="entry name" value="Endochitinase-like"/>
    <property type="match status" value="1"/>
</dbReference>
<dbReference type="GO" id="GO:0005507">
    <property type="term" value="F:copper ion binding"/>
    <property type="evidence" value="ECO:0007669"/>
    <property type="project" value="InterPro"/>
</dbReference>
<dbReference type="Pfam" id="PF07732">
    <property type="entry name" value="Cu-oxidase_3"/>
    <property type="match status" value="1"/>
</dbReference>
<reference evidence="11" key="1">
    <citation type="journal article" date="2020" name="Stud. Mycol.">
        <title>101 Dothideomycetes genomes: a test case for predicting lifestyles and emergence of pathogens.</title>
        <authorList>
            <person name="Haridas S."/>
            <person name="Albert R."/>
            <person name="Binder M."/>
            <person name="Bloem J."/>
            <person name="Labutti K."/>
            <person name="Salamov A."/>
            <person name="Andreopoulos B."/>
            <person name="Baker S."/>
            <person name="Barry K."/>
            <person name="Bills G."/>
            <person name="Bluhm B."/>
            <person name="Cannon C."/>
            <person name="Castanera R."/>
            <person name="Culley D."/>
            <person name="Daum C."/>
            <person name="Ezra D."/>
            <person name="Gonzalez J."/>
            <person name="Henrissat B."/>
            <person name="Kuo A."/>
            <person name="Liang C."/>
            <person name="Lipzen A."/>
            <person name="Lutzoni F."/>
            <person name="Magnuson J."/>
            <person name="Mondo S."/>
            <person name="Nolan M."/>
            <person name="Ohm R."/>
            <person name="Pangilinan J."/>
            <person name="Park H.-J."/>
            <person name="Ramirez L."/>
            <person name="Alfaro M."/>
            <person name="Sun H."/>
            <person name="Tritt A."/>
            <person name="Yoshinaga Y."/>
            <person name="Zwiers L.-H."/>
            <person name="Turgeon B."/>
            <person name="Goodwin S."/>
            <person name="Spatafora J."/>
            <person name="Crous P."/>
            <person name="Grigoriev I."/>
        </authorList>
    </citation>
    <scope>NUCLEOTIDE SEQUENCE</scope>
    <source>
        <strain evidence="11">CBS 130266</strain>
    </source>
</reference>
<dbReference type="SUPFAM" id="SSF49503">
    <property type="entry name" value="Cupredoxins"/>
    <property type="match status" value="3"/>
</dbReference>
<evidence type="ECO:0000313" key="12">
    <source>
        <dbReference type="Proteomes" id="UP000800235"/>
    </source>
</evidence>
<keyword evidence="5" id="KW-0560">Oxidoreductase</keyword>
<dbReference type="PANTHER" id="PTHR11709:SF502">
    <property type="entry name" value="MULTICOPPER OXIDASE"/>
    <property type="match status" value="1"/>
</dbReference>
<evidence type="ECO:0000256" key="3">
    <source>
        <dbReference type="ARBA" id="ARBA00022723"/>
    </source>
</evidence>
<dbReference type="GO" id="GO:0008061">
    <property type="term" value="F:chitin binding"/>
    <property type="evidence" value="ECO:0007669"/>
    <property type="project" value="UniProtKB-UniRule"/>
</dbReference>
<evidence type="ECO:0000256" key="1">
    <source>
        <dbReference type="ARBA" id="ARBA00010609"/>
    </source>
</evidence>
<keyword evidence="3" id="KW-0479">Metal-binding</keyword>
<dbReference type="FunFam" id="2.60.40.420:FF:000038">
    <property type="entry name" value="Extracellular dihydrogeodin oxidase/laccase"/>
    <property type="match status" value="1"/>
</dbReference>
<dbReference type="EMBL" id="MU007082">
    <property type="protein sequence ID" value="KAF2423419.1"/>
    <property type="molecule type" value="Genomic_DNA"/>
</dbReference>
<accession>A0A9P4TV50</accession>
<comment type="caution">
    <text evidence="8">Lacks conserved residue(s) required for the propagation of feature annotation.</text>
</comment>
<dbReference type="Pfam" id="PF07731">
    <property type="entry name" value="Cu-oxidase_2"/>
    <property type="match status" value="1"/>
</dbReference>
<dbReference type="CDD" id="cd13880">
    <property type="entry name" value="CuRO_2_MaLCC_like"/>
    <property type="match status" value="1"/>
</dbReference>
<feature type="disulfide bond" evidence="8">
    <location>
        <begin position="46"/>
        <end position="60"/>
    </location>
</feature>
<evidence type="ECO:0000259" key="10">
    <source>
        <dbReference type="PROSITE" id="PS50941"/>
    </source>
</evidence>
<dbReference type="CDD" id="cd13854">
    <property type="entry name" value="CuRO_1_MaLCC_like"/>
    <property type="match status" value="1"/>
</dbReference>
<keyword evidence="9" id="KW-0732">Signal</keyword>
<dbReference type="InterPro" id="IPR045087">
    <property type="entry name" value="Cu-oxidase_fam"/>
</dbReference>
<dbReference type="OrthoDB" id="2121828at2759"/>
<keyword evidence="4" id="KW-0677">Repeat</keyword>
<dbReference type="InterPro" id="IPR011707">
    <property type="entry name" value="Cu-oxidase-like_N"/>
</dbReference>
<evidence type="ECO:0000256" key="4">
    <source>
        <dbReference type="ARBA" id="ARBA00022737"/>
    </source>
</evidence>
<evidence type="ECO:0000256" key="9">
    <source>
        <dbReference type="SAM" id="SignalP"/>
    </source>
</evidence>
<evidence type="ECO:0000256" key="7">
    <source>
        <dbReference type="ARBA" id="ARBA00023180"/>
    </source>
</evidence>
<feature type="chain" id="PRO_5040138410" description="Chitin-binding type-1 domain-containing protein" evidence="9">
    <location>
        <begin position="21"/>
        <end position="972"/>
    </location>
</feature>
<dbReference type="AlphaFoldDB" id="A0A9P4TV50"/>
<dbReference type="InterPro" id="IPR001002">
    <property type="entry name" value="Chitin-bd_1"/>
</dbReference>
<dbReference type="PROSITE" id="PS50941">
    <property type="entry name" value="CHIT_BIND_I_2"/>
    <property type="match status" value="1"/>
</dbReference>
<organism evidence="11 12">
    <name type="scientific">Tothia fuscella</name>
    <dbReference type="NCBI Taxonomy" id="1048955"/>
    <lineage>
        <taxon>Eukaryota</taxon>
        <taxon>Fungi</taxon>
        <taxon>Dikarya</taxon>
        <taxon>Ascomycota</taxon>
        <taxon>Pezizomycotina</taxon>
        <taxon>Dothideomycetes</taxon>
        <taxon>Pleosporomycetidae</taxon>
        <taxon>Venturiales</taxon>
        <taxon>Cylindrosympodiaceae</taxon>
        <taxon>Tothia</taxon>
    </lineage>
</organism>
<dbReference type="InterPro" id="IPR008972">
    <property type="entry name" value="Cupredoxin"/>
</dbReference>
<proteinExistence type="inferred from homology"/>
<dbReference type="CDD" id="cd11618">
    <property type="entry name" value="ChtBD1_1"/>
    <property type="match status" value="1"/>
</dbReference>
<keyword evidence="12" id="KW-1185">Reference proteome</keyword>
<feature type="signal peptide" evidence="9">
    <location>
        <begin position="1"/>
        <end position="20"/>
    </location>
</feature>
<dbReference type="InterPro" id="IPR001117">
    <property type="entry name" value="Cu-oxidase_2nd"/>
</dbReference>
<comment type="similarity">
    <text evidence="1">Belongs to the multicopper oxidase family.</text>
</comment>
<keyword evidence="6" id="KW-0186">Copper</keyword>
<evidence type="ECO:0000313" key="11">
    <source>
        <dbReference type="EMBL" id="KAF2423419.1"/>
    </source>
</evidence>
<dbReference type="GO" id="GO:0016491">
    <property type="term" value="F:oxidoreductase activity"/>
    <property type="evidence" value="ECO:0007669"/>
    <property type="project" value="UniProtKB-KW"/>
</dbReference>
<dbReference type="InterPro" id="IPR011706">
    <property type="entry name" value="Cu-oxidase_C"/>
</dbReference>
<evidence type="ECO:0000256" key="2">
    <source>
        <dbReference type="ARBA" id="ARBA00022669"/>
    </source>
</evidence>
<keyword evidence="7" id="KW-0325">Glycoprotein</keyword>
<keyword evidence="8" id="KW-1015">Disulfide bond</keyword>